<sequence length="94" mass="10304">MARIATYERRLEAKGIEACQHSPRDLGRGGSLSIVGHRVGCANRHSDSTAALAEGMNFDSLDCKSSGSGRRVLYTRQDDFQGSEGIITDLIYLW</sequence>
<dbReference type="AlphaFoldDB" id="A0A067T2S4"/>
<organism evidence="1 2">
    <name type="scientific">Galerina marginata (strain CBS 339.88)</name>
    <dbReference type="NCBI Taxonomy" id="685588"/>
    <lineage>
        <taxon>Eukaryota</taxon>
        <taxon>Fungi</taxon>
        <taxon>Dikarya</taxon>
        <taxon>Basidiomycota</taxon>
        <taxon>Agaricomycotina</taxon>
        <taxon>Agaricomycetes</taxon>
        <taxon>Agaricomycetidae</taxon>
        <taxon>Agaricales</taxon>
        <taxon>Agaricineae</taxon>
        <taxon>Strophariaceae</taxon>
        <taxon>Galerina</taxon>
    </lineage>
</organism>
<accession>A0A067T2S4</accession>
<reference evidence="2" key="1">
    <citation type="journal article" date="2014" name="Proc. Natl. Acad. Sci. U.S.A.">
        <title>Extensive sampling of basidiomycete genomes demonstrates inadequacy of the white-rot/brown-rot paradigm for wood decay fungi.</title>
        <authorList>
            <person name="Riley R."/>
            <person name="Salamov A.A."/>
            <person name="Brown D.W."/>
            <person name="Nagy L.G."/>
            <person name="Floudas D."/>
            <person name="Held B.W."/>
            <person name="Levasseur A."/>
            <person name="Lombard V."/>
            <person name="Morin E."/>
            <person name="Otillar R."/>
            <person name="Lindquist E.A."/>
            <person name="Sun H."/>
            <person name="LaButti K.M."/>
            <person name="Schmutz J."/>
            <person name="Jabbour D."/>
            <person name="Luo H."/>
            <person name="Baker S.E."/>
            <person name="Pisabarro A.G."/>
            <person name="Walton J.D."/>
            <person name="Blanchette R.A."/>
            <person name="Henrissat B."/>
            <person name="Martin F."/>
            <person name="Cullen D."/>
            <person name="Hibbett D.S."/>
            <person name="Grigoriev I.V."/>
        </authorList>
    </citation>
    <scope>NUCLEOTIDE SEQUENCE [LARGE SCALE GENOMIC DNA]</scope>
    <source>
        <strain evidence="2">CBS 339.88</strain>
    </source>
</reference>
<dbReference type="HOGENOM" id="CLU_2386303_0_0_1"/>
<gene>
    <name evidence="1" type="ORF">GALMADRAFT_138551</name>
</gene>
<dbReference type="Proteomes" id="UP000027222">
    <property type="component" value="Unassembled WGS sequence"/>
</dbReference>
<dbReference type="EMBL" id="KL142376">
    <property type="protein sequence ID" value="KDR77440.1"/>
    <property type="molecule type" value="Genomic_DNA"/>
</dbReference>
<name>A0A067T2S4_GALM3</name>
<proteinExistence type="predicted"/>
<keyword evidence="2" id="KW-1185">Reference proteome</keyword>
<evidence type="ECO:0000313" key="1">
    <source>
        <dbReference type="EMBL" id="KDR77440.1"/>
    </source>
</evidence>
<protein>
    <submittedName>
        <fullName evidence="1">Uncharacterized protein</fullName>
    </submittedName>
</protein>
<evidence type="ECO:0000313" key="2">
    <source>
        <dbReference type="Proteomes" id="UP000027222"/>
    </source>
</evidence>